<dbReference type="Pfam" id="PF11341">
    <property type="entry name" value="DUF3143"/>
    <property type="match status" value="1"/>
</dbReference>
<proteinExistence type="predicted"/>
<reference evidence="1 2" key="1">
    <citation type="submission" date="2017-08" db="EMBL/GenBank/DDBJ databases">
        <title>Genomes of Fischerella (Mastigocladus) sp. strains.</title>
        <authorList>
            <person name="Miller S.R."/>
        </authorList>
    </citation>
    <scope>NUCLEOTIDE SEQUENCE [LARGE SCALE GENOMIC DNA]</scope>
    <source>
        <strain evidence="1 2">CCMEE 5323</strain>
    </source>
</reference>
<name>A0A2N6K5S6_FISMU</name>
<dbReference type="RefSeq" id="WP_016868984.1">
    <property type="nucleotide sequence ID" value="NZ_CAWNVR010000219.1"/>
</dbReference>
<dbReference type="PANTHER" id="PTHR35765">
    <property type="entry name" value="OS05G0569200 PROTEIN"/>
    <property type="match status" value="1"/>
</dbReference>
<dbReference type="EMBL" id="NRQW01000140">
    <property type="protein sequence ID" value="PLZ92046.1"/>
    <property type="molecule type" value="Genomic_DNA"/>
</dbReference>
<comment type="caution">
    <text evidence="1">The sequence shown here is derived from an EMBL/GenBank/DDBJ whole genome shotgun (WGS) entry which is preliminary data.</text>
</comment>
<dbReference type="Proteomes" id="UP000235036">
    <property type="component" value="Unassembled WGS sequence"/>
</dbReference>
<organism evidence="1 2">
    <name type="scientific">Fischerella muscicola CCMEE 5323</name>
    <dbReference type="NCBI Taxonomy" id="2019572"/>
    <lineage>
        <taxon>Bacteria</taxon>
        <taxon>Bacillati</taxon>
        <taxon>Cyanobacteriota</taxon>
        <taxon>Cyanophyceae</taxon>
        <taxon>Nostocales</taxon>
        <taxon>Hapalosiphonaceae</taxon>
        <taxon>Fischerella</taxon>
    </lineage>
</organism>
<evidence type="ECO:0000313" key="2">
    <source>
        <dbReference type="Proteomes" id="UP000235036"/>
    </source>
</evidence>
<dbReference type="AlphaFoldDB" id="A0A2N6K5S6"/>
<protein>
    <submittedName>
        <fullName evidence="1">DUF3143 domain-containing protein</fullName>
    </submittedName>
</protein>
<dbReference type="PANTHER" id="PTHR35765:SF2">
    <property type="entry name" value="OS05G0569200 PROTEIN"/>
    <property type="match status" value="1"/>
</dbReference>
<sequence length="90" mass="10682">MSLPPSDTPLYNHPLPQIEQWLREQGCEQDEMQLHCWRVQRPSWQAELWLDIEQIVVRYLNVGENGQDIQRAFKYSLSRRDVEQAVFSGP</sequence>
<dbReference type="InterPro" id="IPR021489">
    <property type="entry name" value="DUF3143"/>
</dbReference>
<evidence type="ECO:0000313" key="1">
    <source>
        <dbReference type="EMBL" id="PLZ92046.1"/>
    </source>
</evidence>
<keyword evidence="2" id="KW-1185">Reference proteome</keyword>
<accession>A0A2N6K5S6</accession>
<gene>
    <name evidence="1" type="ORF">CEN44_06960</name>
</gene>